<dbReference type="Proteomes" id="UP000027195">
    <property type="component" value="Unassembled WGS sequence"/>
</dbReference>
<sequence length="91" mass="10145">MASTRQGQIPENSDEIIYPVSREYETNTLYLGDFSLSIYAYDGSESRPVFTRDKLGNMNAGFCAVCRIRQIFRDSAAILSTSSDLMAYVGV</sequence>
<dbReference type="EMBL" id="KL198025">
    <property type="protein sequence ID" value="KDQ17029.1"/>
    <property type="molecule type" value="Genomic_DNA"/>
</dbReference>
<keyword evidence="2" id="KW-1185">Reference proteome</keyword>
<reference evidence="2" key="1">
    <citation type="journal article" date="2014" name="Proc. Natl. Acad. Sci. U.S.A.">
        <title>Extensive sampling of basidiomycete genomes demonstrates inadequacy of the white-rot/brown-rot paradigm for wood decay fungi.</title>
        <authorList>
            <person name="Riley R."/>
            <person name="Salamov A.A."/>
            <person name="Brown D.W."/>
            <person name="Nagy L.G."/>
            <person name="Floudas D."/>
            <person name="Held B.W."/>
            <person name="Levasseur A."/>
            <person name="Lombard V."/>
            <person name="Morin E."/>
            <person name="Otillar R."/>
            <person name="Lindquist E.A."/>
            <person name="Sun H."/>
            <person name="LaButti K.M."/>
            <person name="Schmutz J."/>
            <person name="Jabbour D."/>
            <person name="Luo H."/>
            <person name="Baker S.E."/>
            <person name="Pisabarro A.G."/>
            <person name="Walton J.D."/>
            <person name="Blanchette R.A."/>
            <person name="Henrissat B."/>
            <person name="Martin F."/>
            <person name="Cullen D."/>
            <person name="Hibbett D.S."/>
            <person name="Grigoriev I.V."/>
        </authorList>
    </citation>
    <scope>NUCLEOTIDE SEQUENCE [LARGE SCALE GENOMIC DNA]</scope>
    <source>
        <strain evidence="2">FD-172 SS1</strain>
    </source>
</reference>
<dbReference type="HOGENOM" id="CLU_2426709_0_0_1"/>
<organism evidence="1 2">
    <name type="scientific">Botryobasidium botryosum (strain FD-172 SS1)</name>
    <dbReference type="NCBI Taxonomy" id="930990"/>
    <lineage>
        <taxon>Eukaryota</taxon>
        <taxon>Fungi</taxon>
        <taxon>Dikarya</taxon>
        <taxon>Basidiomycota</taxon>
        <taxon>Agaricomycotina</taxon>
        <taxon>Agaricomycetes</taxon>
        <taxon>Cantharellales</taxon>
        <taxon>Botryobasidiaceae</taxon>
        <taxon>Botryobasidium</taxon>
    </lineage>
</organism>
<evidence type="ECO:0000313" key="1">
    <source>
        <dbReference type="EMBL" id="KDQ17029.1"/>
    </source>
</evidence>
<dbReference type="AlphaFoldDB" id="A0A067MN98"/>
<name>A0A067MN98_BOTB1</name>
<gene>
    <name evidence="1" type="ORF">BOTBODRAFT_53652</name>
</gene>
<accession>A0A067MN98</accession>
<evidence type="ECO:0000313" key="2">
    <source>
        <dbReference type="Proteomes" id="UP000027195"/>
    </source>
</evidence>
<protein>
    <submittedName>
        <fullName evidence="1">Uncharacterized protein</fullName>
    </submittedName>
</protein>
<dbReference type="InParanoid" id="A0A067MN98"/>
<proteinExistence type="predicted"/>